<keyword evidence="3" id="KW-1185">Reference proteome</keyword>
<proteinExistence type="predicted"/>
<gene>
    <name evidence="2" type="ORF">M7I_7757</name>
</gene>
<organism evidence="2 3">
    <name type="scientific">Glarea lozoyensis (strain ATCC 74030 / MF5533)</name>
    <dbReference type="NCBI Taxonomy" id="1104152"/>
    <lineage>
        <taxon>Eukaryota</taxon>
        <taxon>Fungi</taxon>
        <taxon>Dikarya</taxon>
        <taxon>Ascomycota</taxon>
        <taxon>Pezizomycotina</taxon>
        <taxon>Leotiomycetes</taxon>
        <taxon>Helotiales</taxon>
        <taxon>Helotiaceae</taxon>
        <taxon>Glarea</taxon>
    </lineage>
</organism>
<comment type="caution">
    <text evidence="2">The sequence shown here is derived from an EMBL/GenBank/DDBJ whole genome shotgun (WGS) entry which is preliminary data.</text>
</comment>
<dbReference type="InParanoid" id="H0EY60"/>
<evidence type="ECO:0000256" key="1">
    <source>
        <dbReference type="SAM" id="MobiDB-lite"/>
    </source>
</evidence>
<evidence type="ECO:0000313" key="3">
    <source>
        <dbReference type="Proteomes" id="UP000005446"/>
    </source>
</evidence>
<accession>H0EY60</accession>
<dbReference type="Proteomes" id="UP000005446">
    <property type="component" value="Unassembled WGS sequence"/>
</dbReference>
<feature type="region of interest" description="Disordered" evidence="1">
    <location>
        <begin position="153"/>
        <end position="211"/>
    </location>
</feature>
<name>H0EY60_GLAL7</name>
<dbReference type="OrthoDB" id="10279606at2759"/>
<evidence type="ECO:0000313" key="2">
    <source>
        <dbReference type="EMBL" id="EHK96548.1"/>
    </source>
</evidence>
<dbReference type="HOGENOM" id="CLU_1030771_0_0_1"/>
<protein>
    <submittedName>
        <fullName evidence="2">Uncharacterized protein</fullName>
    </submittedName>
</protein>
<dbReference type="AlphaFoldDB" id="H0EY60"/>
<sequence length="270" mass="30305">MPQLSTRQNARKFKPAMPKSTEWKSEYLQAMREIARDHLEEYVERYYDSHDDAPNWRETAFAPISEAEEDNYMIEQFQKAMAKGQLYTSNILDGHMDKIEAAIEASAKRAKENINPAEHFNQMESNAATSYNLNLDVHMVKVDSAIDLAANTSKDQTPNAEPLKSHNPQPAAPSHLPPAEHLNPIETSSHSSTETAAKTDHENGSAQFKHTNAMRPVIITPSPTFLEASSAAIEVMEDDQDSENINATKTGTEKHHLKSLLKSIFCFRKV</sequence>
<dbReference type="EMBL" id="AGUE01000239">
    <property type="protein sequence ID" value="EHK96548.1"/>
    <property type="molecule type" value="Genomic_DNA"/>
</dbReference>
<feature type="compositionally biased region" description="Low complexity" evidence="1">
    <location>
        <begin position="186"/>
        <end position="196"/>
    </location>
</feature>
<reference evidence="2 3" key="1">
    <citation type="journal article" date="2012" name="Eukaryot. Cell">
        <title>Genome sequence of the fungus Glarea lozoyensis: the first genome sequence of a species from the Helotiaceae family.</title>
        <authorList>
            <person name="Youssar L."/>
            <person name="Gruening B.A."/>
            <person name="Erxleben A."/>
            <person name="Guenther S."/>
            <person name="Huettel W."/>
        </authorList>
    </citation>
    <scope>NUCLEOTIDE SEQUENCE [LARGE SCALE GENOMIC DNA]</scope>
    <source>
        <strain evidence="3">ATCC 74030 / MF5533</strain>
    </source>
</reference>